<dbReference type="AlphaFoldDB" id="A0AAP0KPS0"/>
<proteinExistence type="predicted"/>
<reference evidence="1 2" key="1">
    <citation type="submission" date="2024-01" db="EMBL/GenBank/DDBJ databases">
        <title>Genome assemblies of Stephania.</title>
        <authorList>
            <person name="Yang L."/>
        </authorList>
    </citation>
    <scope>NUCLEOTIDE SEQUENCE [LARGE SCALE GENOMIC DNA]</scope>
    <source>
        <strain evidence="1">QJT</strain>
        <tissue evidence="1">Leaf</tissue>
    </source>
</reference>
<dbReference type="Proteomes" id="UP001417504">
    <property type="component" value="Unassembled WGS sequence"/>
</dbReference>
<sequence length="132" mass="15085">MDGGDSLIMSPSSFSSSLFVDHKECQELVERIMDPGVCNPLIDCLVDDLYNFGLQPEVQNGKTIKLYAEYALNWSSNEENALVTLWTLLGCPKIEIFIDNDNIDDSYVYEGLWRTLNTKFLLSSLQLFIFTW</sequence>
<name>A0AAP0KPS0_9MAGN</name>
<protein>
    <submittedName>
        <fullName evidence="1">Uncharacterized protein</fullName>
    </submittedName>
</protein>
<evidence type="ECO:0000313" key="2">
    <source>
        <dbReference type="Proteomes" id="UP001417504"/>
    </source>
</evidence>
<comment type="caution">
    <text evidence="1">The sequence shown here is derived from an EMBL/GenBank/DDBJ whole genome shotgun (WGS) entry which is preliminary data.</text>
</comment>
<accession>A0AAP0KPS0</accession>
<gene>
    <name evidence="1" type="ORF">Sjap_003049</name>
</gene>
<dbReference type="EMBL" id="JBBNAE010000001">
    <property type="protein sequence ID" value="KAK9155569.1"/>
    <property type="molecule type" value="Genomic_DNA"/>
</dbReference>
<evidence type="ECO:0000313" key="1">
    <source>
        <dbReference type="EMBL" id="KAK9155569.1"/>
    </source>
</evidence>
<organism evidence="1 2">
    <name type="scientific">Stephania japonica</name>
    <dbReference type="NCBI Taxonomy" id="461633"/>
    <lineage>
        <taxon>Eukaryota</taxon>
        <taxon>Viridiplantae</taxon>
        <taxon>Streptophyta</taxon>
        <taxon>Embryophyta</taxon>
        <taxon>Tracheophyta</taxon>
        <taxon>Spermatophyta</taxon>
        <taxon>Magnoliopsida</taxon>
        <taxon>Ranunculales</taxon>
        <taxon>Menispermaceae</taxon>
        <taxon>Menispermoideae</taxon>
        <taxon>Cissampelideae</taxon>
        <taxon>Stephania</taxon>
    </lineage>
</organism>
<keyword evidence="2" id="KW-1185">Reference proteome</keyword>